<evidence type="ECO:0008006" key="4">
    <source>
        <dbReference type="Google" id="ProtNLM"/>
    </source>
</evidence>
<reference evidence="2 3" key="1">
    <citation type="submission" date="2023-10" db="EMBL/GenBank/DDBJ databases">
        <title>The genome sequence of Streptomyces sp. HUAS YS2.</title>
        <authorList>
            <person name="Mo P."/>
        </authorList>
    </citation>
    <scope>NUCLEOTIDE SEQUENCE [LARGE SCALE GENOMIC DNA]</scope>
    <source>
        <strain evidence="2 3">HUAS YS2</strain>
    </source>
</reference>
<feature type="transmembrane region" description="Helical" evidence="1">
    <location>
        <begin position="102"/>
        <end position="120"/>
    </location>
</feature>
<evidence type="ECO:0000313" key="3">
    <source>
        <dbReference type="Proteomes" id="UP001301731"/>
    </source>
</evidence>
<feature type="transmembrane region" description="Helical" evidence="1">
    <location>
        <begin position="62"/>
        <end position="82"/>
    </location>
</feature>
<dbReference type="Proteomes" id="UP001301731">
    <property type="component" value="Chromosome"/>
</dbReference>
<feature type="transmembrane region" description="Helical" evidence="1">
    <location>
        <begin position="165"/>
        <end position="189"/>
    </location>
</feature>
<name>A0ABZ0LYU3_9ACTN</name>
<dbReference type="RefSeq" id="WP_318106399.1">
    <property type="nucleotide sequence ID" value="NZ_CP137573.1"/>
</dbReference>
<keyword evidence="1" id="KW-0812">Transmembrane</keyword>
<evidence type="ECO:0000313" key="2">
    <source>
        <dbReference type="EMBL" id="WOX23968.1"/>
    </source>
</evidence>
<feature type="transmembrane region" description="Helical" evidence="1">
    <location>
        <begin position="127"/>
        <end position="145"/>
    </location>
</feature>
<gene>
    <name evidence="2" type="ORF">R2D22_22285</name>
</gene>
<proteinExistence type="predicted"/>
<evidence type="ECO:0000256" key="1">
    <source>
        <dbReference type="SAM" id="Phobius"/>
    </source>
</evidence>
<accession>A0ABZ0LYU3</accession>
<sequence length="193" mass="20166">MDAASDRPAVVLMSQRARGSEQHTPVWVLAVLGVVGSAALLGACWVSGHVHADAALLTVARFLHIAALAVGMGAVLAVDWLAVLWMRGLRSLPEVLNTARGLQVPIWGGLAGLLVTGLFLRPNLESSLTVVKVGLVLAITLNGLYAHWLGQRLAPYKSGPVPRSLLVQSAAAAALSQTGWWGAALIGFLNSQS</sequence>
<feature type="transmembrane region" description="Helical" evidence="1">
    <location>
        <begin position="26"/>
        <end position="50"/>
    </location>
</feature>
<protein>
    <recommendedName>
        <fullName evidence="4">Integral membrane protein</fullName>
    </recommendedName>
</protein>
<keyword evidence="1" id="KW-1133">Transmembrane helix</keyword>
<keyword evidence="1" id="KW-0472">Membrane</keyword>
<dbReference type="EMBL" id="CP137573">
    <property type="protein sequence ID" value="WOX23968.1"/>
    <property type="molecule type" value="Genomic_DNA"/>
</dbReference>
<keyword evidence="3" id="KW-1185">Reference proteome</keyword>
<organism evidence="2 3">
    <name type="scientific">Streptomyces solicathayae</name>
    <dbReference type="NCBI Taxonomy" id="3081768"/>
    <lineage>
        <taxon>Bacteria</taxon>
        <taxon>Bacillati</taxon>
        <taxon>Actinomycetota</taxon>
        <taxon>Actinomycetes</taxon>
        <taxon>Kitasatosporales</taxon>
        <taxon>Streptomycetaceae</taxon>
        <taxon>Streptomyces</taxon>
    </lineage>
</organism>